<dbReference type="InterPro" id="IPR036388">
    <property type="entry name" value="WH-like_DNA-bd_sf"/>
</dbReference>
<dbReference type="AlphaFoldDB" id="A0A926P6C7"/>
<dbReference type="InterPro" id="IPR002514">
    <property type="entry name" value="Transposase_8"/>
</dbReference>
<dbReference type="GO" id="GO:0043565">
    <property type="term" value="F:sequence-specific DNA binding"/>
    <property type="evidence" value="ECO:0007669"/>
    <property type="project" value="InterPro"/>
</dbReference>
<dbReference type="GO" id="GO:0006313">
    <property type="term" value="P:DNA transposition"/>
    <property type="evidence" value="ECO:0007669"/>
    <property type="project" value="InterPro"/>
</dbReference>
<organism evidence="2 3">
    <name type="scientific">Roseibium aggregatum</name>
    <dbReference type="NCBI Taxonomy" id="187304"/>
    <lineage>
        <taxon>Bacteria</taxon>
        <taxon>Pseudomonadati</taxon>
        <taxon>Pseudomonadota</taxon>
        <taxon>Alphaproteobacteria</taxon>
        <taxon>Hyphomicrobiales</taxon>
        <taxon>Stappiaceae</taxon>
        <taxon>Roseibium</taxon>
    </lineage>
</organism>
<dbReference type="Gene3D" id="1.10.10.10">
    <property type="entry name" value="Winged helix-like DNA-binding domain superfamily/Winged helix DNA-binding domain"/>
    <property type="match status" value="1"/>
</dbReference>
<evidence type="ECO:0000313" key="3">
    <source>
        <dbReference type="Proteomes" id="UP000598467"/>
    </source>
</evidence>
<accession>A0A926P6C7</accession>
<dbReference type="InterPro" id="IPR010921">
    <property type="entry name" value="Trp_repressor/repl_initiator"/>
</dbReference>
<sequence length="128" mass="13806">MEATIEVLTDGRDAGSPRRWPDDVKARIVAESLRPGVTVNEVAGRYGLKPNHLSAWRTLARRGKLVLPAPEDDVEFAAMIVAAPDESEAVVETERPEILIGRMTIRLEAGVSAKRIAAVAHALGKLSS</sequence>
<proteinExistence type="inferred from homology"/>
<dbReference type="EMBL" id="JABFCZ010000025">
    <property type="protein sequence ID" value="MBD1548672.1"/>
    <property type="molecule type" value="Genomic_DNA"/>
</dbReference>
<dbReference type="PANTHER" id="PTHR37936:SF3">
    <property type="entry name" value="TRANSPOSASE INSC FOR INSERTION ELEMENT IS2A-RELATED"/>
    <property type="match status" value="1"/>
</dbReference>
<gene>
    <name evidence="2" type="ORF">HK439_20600</name>
</gene>
<dbReference type="Proteomes" id="UP000598467">
    <property type="component" value="Unassembled WGS sequence"/>
</dbReference>
<name>A0A926P6C7_9HYPH</name>
<dbReference type="Pfam" id="PF01527">
    <property type="entry name" value="HTH_Tnp_1"/>
    <property type="match status" value="1"/>
</dbReference>
<dbReference type="SUPFAM" id="SSF48295">
    <property type="entry name" value="TrpR-like"/>
    <property type="match status" value="1"/>
</dbReference>
<evidence type="ECO:0000256" key="1">
    <source>
        <dbReference type="ARBA" id="ARBA00009964"/>
    </source>
</evidence>
<evidence type="ECO:0000313" key="2">
    <source>
        <dbReference type="EMBL" id="MBD1548672.1"/>
    </source>
</evidence>
<reference evidence="2" key="1">
    <citation type="submission" date="2020-05" db="EMBL/GenBank/DDBJ databases">
        <title>Identification of trans-AT polyketide cluster in two marine bacteria, producers of a novel glutaramide-containing polyketide sesbanimide D and analogs.</title>
        <authorList>
            <person name="Kacar D."/>
            <person name="Rodriguez P."/>
            <person name="Canedo L."/>
            <person name="Gonzalez E."/>
            <person name="Galan B."/>
            <person name="De La Calle F."/>
            <person name="Garcia J.L."/>
        </authorList>
    </citation>
    <scope>NUCLEOTIDE SEQUENCE</scope>
    <source>
        <strain evidence="2">PHM038</strain>
    </source>
</reference>
<comment type="similarity">
    <text evidence="1">Belongs to the transposase 8 family.</text>
</comment>
<protein>
    <submittedName>
        <fullName evidence="2">Transposase</fullName>
    </submittedName>
</protein>
<dbReference type="GO" id="GO:0004803">
    <property type="term" value="F:transposase activity"/>
    <property type="evidence" value="ECO:0007669"/>
    <property type="project" value="InterPro"/>
</dbReference>
<dbReference type="PANTHER" id="PTHR37936">
    <property type="entry name" value="TRANSPOSASE INSC FOR INSERTION ELEMENT IS2A-RELATED"/>
    <property type="match status" value="1"/>
</dbReference>
<comment type="caution">
    <text evidence="2">The sequence shown here is derived from an EMBL/GenBank/DDBJ whole genome shotgun (WGS) entry which is preliminary data.</text>
</comment>
<dbReference type="RefSeq" id="WP_190293364.1">
    <property type="nucleotide sequence ID" value="NZ_JABFCZ010000025.1"/>
</dbReference>